<dbReference type="SUPFAM" id="SSF117281">
    <property type="entry name" value="Kelch motif"/>
    <property type="match status" value="1"/>
</dbReference>
<feature type="compositionally biased region" description="Low complexity" evidence="1">
    <location>
        <begin position="380"/>
        <end position="395"/>
    </location>
</feature>
<accession>A0AAD5X5M8</accession>
<proteinExistence type="predicted"/>
<feature type="region of interest" description="Disordered" evidence="1">
    <location>
        <begin position="380"/>
        <end position="408"/>
    </location>
</feature>
<protein>
    <submittedName>
        <fullName evidence="3">Uncharacterized protein</fullName>
    </submittedName>
</protein>
<dbReference type="Proteomes" id="UP001212841">
    <property type="component" value="Unassembled WGS sequence"/>
</dbReference>
<keyword evidence="2" id="KW-0812">Transmembrane</keyword>
<feature type="region of interest" description="Disordered" evidence="1">
    <location>
        <begin position="318"/>
        <end position="361"/>
    </location>
</feature>
<keyword evidence="2" id="KW-0472">Membrane</keyword>
<dbReference type="Gene3D" id="2.120.10.80">
    <property type="entry name" value="Kelch-type beta propeller"/>
    <property type="match status" value="1"/>
</dbReference>
<keyword evidence="4" id="KW-1185">Reference proteome</keyword>
<evidence type="ECO:0000313" key="3">
    <source>
        <dbReference type="EMBL" id="KAJ3052194.1"/>
    </source>
</evidence>
<dbReference type="AlphaFoldDB" id="A0AAD5X5M8"/>
<evidence type="ECO:0000256" key="2">
    <source>
        <dbReference type="SAM" id="Phobius"/>
    </source>
</evidence>
<evidence type="ECO:0000256" key="1">
    <source>
        <dbReference type="SAM" id="MobiDB-lite"/>
    </source>
</evidence>
<name>A0AAD5X5M8_9FUNG</name>
<sequence length="523" mass="57053">MQGTKIYTWGGTLLNGTQAADVFDNGWEIDVVAKKVDSISSAGENPGKRTRGPATILDEQEMIIVGGVNDNRNGRMRTTDYIHSYSLISKTWTRIRPREGEPHGVWAHSSIVAIPSTTSEKRLLIYGGWSGRPGTGLEEPPGAANANWSRALSNLVRTEGNWTWGARSRRNGGGGKSGCAVGLLPGRKVVLFYGGARSLNRTDPDIHIYDYAKFDWLPPNLLPEPMKTSAGAEGKSIPVLTIVLIVLAVLLLLAICGGLAFYRRLRQKRRKESDNRNARGLDDEGRRSAIEDFNLIPNSPPIASPQAVFYDSGVPGNHRPYSYSGPTSTDQPQSPSTTPHHHSRPFSLPPMSLYPPANSSNRTSISASLFSPISSDITTTPTEVAPSQISLLSSHSPPPGSYVSSSASPLPPIQEYVHHLTRTSSRKHLKNPISQLLSTTHAVTLAFSPNEADELALDKGDEVRIRNVWDDGSVLCFFFQLGGAMVYTFCLQVGTRLKSADESRRDVSCFVFGLELIRMLHLA</sequence>
<reference evidence="3" key="1">
    <citation type="submission" date="2020-05" db="EMBL/GenBank/DDBJ databases">
        <title>Phylogenomic resolution of chytrid fungi.</title>
        <authorList>
            <person name="Stajich J.E."/>
            <person name="Amses K."/>
            <person name="Simmons R."/>
            <person name="Seto K."/>
            <person name="Myers J."/>
            <person name="Bonds A."/>
            <person name="Quandt C.A."/>
            <person name="Barry K."/>
            <person name="Liu P."/>
            <person name="Grigoriev I."/>
            <person name="Longcore J.E."/>
            <person name="James T.Y."/>
        </authorList>
    </citation>
    <scope>NUCLEOTIDE SEQUENCE</scope>
    <source>
        <strain evidence="3">JEL0318</strain>
    </source>
</reference>
<organism evidence="3 4">
    <name type="scientific">Rhizophlyctis rosea</name>
    <dbReference type="NCBI Taxonomy" id="64517"/>
    <lineage>
        <taxon>Eukaryota</taxon>
        <taxon>Fungi</taxon>
        <taxon>Fungi incertae sedis</taxon>
        <taxon>Chytridiomycota</taxon>
        <taxon>Chytridiomycota incertae sedis</taxon>
        <taxon>Chytridiomycetes</taxon>
        <taxon>Rhizophlyctidales</taxon>
        <taxon>Rhizophlyctidaceae</taxon>
        <taxon>Rhizophlyctis</taxon>
    </lineage>
</organism>
<dbReference type="InterPro" id="IPR015915">
    <property type="entry name" value="Kelch-typ_b-propeller"/>
</dbReference>
<evidence type="ECO:0000313" key="4">
    <source>
        <dbReference type="Proteomes" id="UP001212841"/>
    </source>
</evidence>
<gene>
    <name evidence="3" type="ORF">HK097_006718</name>
</gene>
<feature type="compositionally biased region" description="Low complexity" evidence="1">
    <location>
        <begin position="324"/>
        <end position="338"/>
    </location>
</feature>
<keyword evidence="2" id="KW-1133">Transmembrane helix</keyword>
<comment type="caution">
    <text evidence="3">The sequence shown here is derived from an EMBL/GenBank/DDBJ whole genome shotgun (WGS) entry which is preliminary data.</text>
</comment>
<feature type="transmembrane region" description="Helical" evidence="2">
    <location>
        <begin position="237"/>
        <end position="262"/>
    </location>
</feature>
<dbReference type="EMBL" id="JADGJD010000316">
    <property type="protein sequence ID" value="KAJ3052194.1"/>
    <property type="molecule type" value="Genomic_DNA"/>
</dbReference>